<evidence type="ECO:0000313" key="4">
    <source>
        <dbReference type="Proteomes" id="UP000033885"/>
    </source>
</evidence>
<name>A0A0F8TD53_METMZ</name>
<keyword evidence="1" id="KW-0472">Membrane</keyword>
<evidence type="ECO:0000256" key="1">
    <source>
        <dbReference type="SAM" id="Phobius"/>
    </source>
</evidence>
<keyword evidence="1" id="KW-1133">Transmembrane helix</keyword>
<keyword evidence="1" id="KW-0812">Transmembrane</keyword>
<reference evidence="4 5" key="1">
    <citation type="journal article" date="2015" name="ISME J.">
        <title>Genomic and phenotypic differentiation among Methanosarcina mazei populations from Columbia River sediment.</title>
        <authorList>
            <person name="Youngblut N.D."/>
            <person name="Wirth J.S."/>
            <person name="Henriksen J.R."/>
            <person name="Smith M."/>
            <person name="Simon H."/>
            <person name="Metcalf W.W."/>
            <person name="Whitaker R.J."/>
        </authorList>
    </citation>
    <scope>NUCLEOTIDE SEQUENCE [LARGE SCALE GENOMIC DNA]</scope>
    <source>
        <strain evidence="2 5">1.H.M.2.1</strain>
        <strain evidence="3 4">1.H.T.2.3</strain>
    </source>
</reference>
<dbReference type="EMBL" id="JJRA01000140">
    <property type="protein sequence ID" value="KKI00801.1"/>
    <property type="molecule type" value="Genomic_DNA"/>
</dbReference>
<evidence type="ECO:0000313" key="5">
    <source>
        <dbReference type="Proteomes" id="UP000034152"/>
    </source>
</evidence>
<organism evidence="3 4">
    <name type="scientific">Methanosarcina mazei</name>
    <name type="common">Methanosarcina frisia</name>
    <dbReference type="NCBI Taxonomy" id="2209"/>
    <lineage>
        <taxon>Archaea</taxon>
        <taxon>Methanobacteriati</taxon>
        <taxon>Methanobacteriota</taxon>
        <taxon>Stenosarchaea group</taxon>
        <taxon>Methanomicrobia</taxon>
        <taxon>Methanosarcinales</taxon>
        <taxon>Methanosarcinaceae</taxon>
        <taxon>Methanosarcina</taxon>
    </lineage>
</organism>
<comment type="caution">
    <text evidence="3">The sequence shown here is derived from an EMBL/GenBank/DDBJ whole genome shotgun (WGS) entry which is preliminary data.</text>
</comment>
<protein>
    <submittedName>
        <fullName evidence="3">Uncharacterized protein</fullName>
    </submittedName>
</protein>
<dbReference type="Proteomes" id="UP000033885">
    <property type="component" value="Unassembled WGS sequence"/>
</dbReference>
<dbReference type="EMBL" id="JJQU01000063">
    <property type="protein sequence ID" value="KKH88393.1"/>
    <property type="molecule type" value="Genomic_DNA"/>
</dbReference>
<dbReference type="PATRIC" id="fig|2209.56.peg.3447"/>
<accession>A0A0F8TD53</accession>
<evidence type="ECO:0000313" key="3">
    <source>
        <dbReference type="EMBL" id="KKI00801.1"/>
    </source>
</evidence>
<proteinExistence type="predicted"/>
<evidence type="ECO:0000313" key="2">
    <source>
        <dbReference type="EMBL" id="KKH88393.1"/>
    </source>
</evidence>
<gene>
    <name evidence="2" type="ORF">DU80_15980</name>
    <name evidence="3" type="ORF">DU81_01975</name>
</gene>
<dbReference type="AlphaFoldDB" id="A0A0F8TD53"/>
<sequence length="71" mass="8081">MEYMKQNEVYFRQFDSAIGYDGAVIHGGNSVEVRIMRCLSSLGFFLYVFLASLPIAYVLIKISSMIFGKIM</sequence>
<dbReference type="Proteomes" id="UP000034152">
    <property type="component" value="Unassembled WGS sequence"/>
</dbReference>
<feature type="transmembrane region" description="Helical" evidence="1">
    <location>
        <begin position="44"/>
        <end position="67"/>
    </location>
</feature>